<dbReference type="Proteomes" id="UP000244571">
    <property type="component" value="Chromosome"/>
</dbReference>
<sequence length="99" mass="11190">MYSIRTTECFDDWFMGLRDIRARVRIQTRIDRLEMGNPGDSKSVGGGIVELRINYGPGYRVYYVQRGEVLVVLLCGGDKSSQQNDIARAKEISSALDLE</sequence>
<dbReference type="KEGG" id="boz:DBV39_10900"/>
<dbReference type="PANTHER" id="PTHR41791">
    <property type="entry name" value="SSL7039 PROTEIN"/>
    <property type="match status" value="1"/>
</dbReference>
<proteinExistence type="predicted"/>
<dbReference type="EMBL" id="CP028901">
    <property type="protein sequence ID" value="AWB35773.1"/>
    <property type="molecule type" value="Genomic_DNA"/>
</dbReference>
<protein>
    <submittedName>
        <fullName evidence="1">Addiction module protein</fullName>
    </submittedName>
</protein>
<evidence type="ECO:0000313" key="1">
    <source>
        <dbReference type="EMBL" id="AWB35773.1"/>
    </source>
</evidence>
<dbReference type="AlphaFoldDB" id="A0A2R4XPM5"/>
<reference evidence="1 2" key="1">
    <citation type="submission" date="2018-04" db="EMBL/GenBank/DDBJ databases">
        <title>Bordetella sp. HZ20 isolated from seawater.</title>
        <authorList>
            <person name="Sun C."/>
        </authorList>
    </citation>
    <scope>NUCLEOTIDE SEQUENCE [LARGE SCALE GENOMIC DNA]</scope>
    <source>
        <strain evidence="1 2">HZ20</strain>
    </source>
</reference>
<dbReference type="InterPro" id="IPR014056">
    <property type="entry name" value="TypeIITA-like_toxin_pred"/>
</dbReference>
<organism evidence="1 2">
    <name type="scientific">Orrella marina</name>
    <dbReference type="NCBI Taxonomy" id="2163011"/>
    <lineage>
        <taxon>Bacteria</taxon>
        <taxon>Pseudomonadati</taxon>
        <taxon>Pseudomonadota</taxon>
        <taxon>Betaproteobacteria</taxon>
        <taxon>Burkholderiales</taxon>
        <taxon>Alcaligenaceae</taxon>
        <taxon>Orrella</taxon>
    </lineage>
</organism>
<dbReference type="InterPro" id="IPR009241">
    <property type="entry name" value="HigB-like"/>
</dbReference>
<gene>
    <name evidence="1" type="ORF">DBV39_10900</name>
</gene>
<dbReference type="OrthoDB" id="9800258at2"/>
<accession>A0A2R4XPM5</accession>
<evidence type="ECO:0000313" key="2">
    <source>
        <dbReference type="Proteomes" id="UP000244571"/>
    </source>
</evidence>
<dbReference type="PANTHER" id="PTHR41791:SF1">
    <property type="entry name" value="SSL7039 PROTEIN"/>
    <property type="match status" value="1"/>
</dbReference>
<name>A0A2R4XPM5_9BURK</name>
<dbReference type="PIRSF" id="PIRSF028744">
    <property type="entry name" value="Addict_mod_HI1419"/>
    <property type="match status" value="1"/>
</dbReference>
<keyword evidence="2" id="KW-1185">Reference proteome</keyword>
<dbReference type="NCBIfam" id="TIGR02683">
    <property type="entry name" value="upstrm_HI1419"/>
    <property type="match status" value="1"/>
</dbReference>
<dbReference type="Pfam" id="PF05973">
    <property type="entry name" value="Gp49"/>
    <property type="match status" value="1"/>
</dbReference>